<feature type="short sequence motif" description="TonB C-terminal box" evidence="10">
    <location>
        <begin position="184"/>
        <end position="201"/>
    </location>
</feature>
<dbReference type="GO" id="GO:0015889">
    <property type="term" value="P:cobalamin transport"/>
    <property type="evidence" value="ECO:0007669"/>
    <property type="project" value="TreeGrafter"/>
</dbReference>
<dbReference type="AlphaFoldDB" id="A0A5Y1Y0R7"/>
<evidence type="ECO:0000256" key="4">
    <source>
        <dbReference type="ARBA" id="ARBA00022692"/>
    </source>
</evidence>
<evidence type="ECO:0000256" key="1">
    <source>
        <dbReference type="ARBA" id="ARBA00004571"/>
    </source>
</evidence>
<name>A0A5Y1Y0R7_SALET</name>
<reference evidence="12" key="1">
    <citation type="submission" date="2018-07" db="EMBL/GenBank/DDBJ databases">
        <authorList>
            <consortium name="GenomeTrakr network: Whole genome sequencing for foodborne pathogen traceback"/>
        </authorList>
    </citation>
    <scope>NUCLEOTIDE SEQUENCE</scope>
    <source>
        <strain evidence="12">WAPHL_SAL-A00798</strain>
    </source>
</reference>
<dbReference type="PROSITE" id="PS01156">
    <property type="entry name" value="TONB_DEPENDENT_REC_2"/>
    <property type="match status" value="1"/>
</dbReference>
<gene>
    <name evidence="12" type="ORF">ACH21_22840</name>
</gene>
<keyword evidence="4 9" id="KW-0812">Transmembrane</keyword>
<keyword evidence="5" id="KW-0732">Signal</keyword>
<evidence type="ECO:0000256" key="2">
    <source>
        <dbReference type="ARBA" id="ARBA00022448"/>
    </source>
</evidence>
<comment type="subcellular location">
    <subcellularLocation>
        <location evidence="1 9">Cell outer membrane</location>
        <topology evidence="1 9">Multi-pass membrane protein</topology>
    </subcellularLocation>
</comment>
<protein>
    <submittedName>
        <fullName evidence="12">TonB-dependent receptor</fullName>
    </submittedName>
</protein>
<feature type="domain" description="TonB-dependent receptor-like beta-barrel" evidence="11">
    <location>
        <begin position="1"/>
        <end position="175"/>
    </location>
</feature>
<evidence type="ECO:0000256" key="3">
    <source>
        <dbReference type="ARBA" id="ARBA00022452"/>
    </source>
</evidence>
<evidence type="ECO:0000256" key="5">
    <source>
        <dbReference type="ARBA" id="ARBA00022729"/>
    </source>
</evidence>
<dbReference type="InterPro" id="IPR039426">
    <property type="entry name" value="TonB-dep_rcpt-like"/>
</dbReference>
<dbReference type="Pfam" id="PF00593">
    <property type="entry name" value="TonB_dep_Rec_b-barrel"/>
    <property type="match status" value="1"/>
</dbReference>
<feature type="non-terminal residue" evidence="12">
    <location>
        <position position="1"/>
    </location>
</feature>
<dbReference type="PANTHER" id="PTHR30069:SF53">
    <property type="entry name" value="COLICIN I RECEPTOR-RELATED"/>
    <property type="match status" value="1"/>
</dbReference>
<keyword evidence="6" id="KW-0798">TonB box</keyword>
<evidence type="ECO:0000259" key="11">
    <source>
        <dbReference type="Pfam" id="PF00593"/>
    </source>
</evidence>
<dbReference type="GO" id="GO:0009279">
    <property type="term" value="C:cell outer membrane"/>
    <property type="evidence" value="ECO:0007669"/>
    <property type="project" value="UniProtKB-SubCell"/>
</dbReference>
<sequence length="201" mass="23085">KAPNLGQLYGYYGNPNLNPEKSKQWEGAFEGLTAGVSWRISGYRNDINDMIDYDDHLQKYYNEGKARIKGIEATANFDTGPLTHTVSYDYVDARNAITDTPLPRRSKQMAKYQLDWDVYDFDWGVTYQYLGSRYDSDYSAYPYRTVKMGGVSLWDLTVAYPVTSHLTVRGKIANLFDKDYETVYGYQTAGREYTLSGSYTF</sequence>
<dbReference type="PROSITE" id="PS52016">
    <property type="entry name" value="TONB_DEPENDENT_REC_3"/>
    <property type="match status" value="1"/>
</dbReference>
<keyword evidence="7 9" id="KW-0472">Membrane</keyword>
<dbReference type="InterPro" id="IPR010917">
    <property type="entry name" value="TonB_rcpt_CS"/>
</dbReference>
<accession>A0A5Y1Y0R7</accession>
<dbReference type="InterPro" id="IPR000531">
    <property type="entry name" value="Beta-barrel_TonB"/>
</dbReference>
<organism evidence="12">
    <name type="scientific">Salmonella enterica I</name>
    <dbReference type="NCBI Taxonomy" id="59201"/>
    <lineage>
        <taxon>Bacteria</taxon>
        <taxon>Pseudomonadati</taxon>
        <taxon>Pseudomonadota</taxon>
        <taxon>Gammaproteobacteria</taxon>
        <taxon>Enterobacterales</taxon>
        <taxon>Enterobacteriaceae</taxon>
        <taxon>Salmonella</taxon>
    </lineage>
</organism>
<keyword evidence="8 9" id="KW-0998">Cell outer membrane</keyword>
<evidence type="ECO:0000256" key="7">
    <source>
        <dbReference type="ARBA" id="ARBA00023136"/>
    </source>
</evidence>
<keyword evidence="12" id="KW-0675">Receptor</keyword>
<proteinExistence type="inferred from homology"/>
<dbReference type="PANTHER" id="PTHR30069">
    <property type="entry name" value="TONB-DEPENDENT OUTER MEMBRANE RECEPTOR"/>
    <property type="match status" value="1"/>
</dbReference>
<dbReference type="SUPFAM" id="SSF56935">
    <property type="entry name" value="Porins"/>
    <property type="match status" value="1"/>
</dbReference>
<evidence type="ECO:0000313" key="12">
    <source>
        <dbReference type="EMBL" id="ECC3456710.1"/>
    </source>
</evidence>
<evidence type="ECO:0000256" key="10">
    <source>
        <dbReference type="PROSITE-ProRule" id="PRU10144"/>
    </source>
</evidence>
<dbReference type="Gene3D" id="2.40.170.20">
    <property type="entry name" value="TonB-dependent receptor, beta-barrel domain"/>
    <property type="match status" value="1"/>
</dbReference>
<evidence type="ECO:0000256" key="9">
    <source>
        <dbReference type="PROSITE-ProRule" id="PRU01360"/>
    </source>
</evidence>
<evidence type="ECO:0000256" key="8">
    <source>
        <dbReference type="ARBA" id="ARBA00023237"/>
    </source>
</evidence>
<evidence type="ECO:0000256" key="6">
    <source>
        <dbReference type="ARBA" id="ARBA00023077"/>
    </source>
</evidence>
<keyword evidence="2 9" id="KW-0813">Transport</keyword>
<comment type="caution">
    <text evidence="12">The sequence shown here is derived from an EMBL/GenBank/DDBJ whole genome shotgun (WGS) entry which is preliminary data.</text>
</comment>
<dbReference type="EMBL" id="AAIBEK010000047">
    <property type="protein sequence ID" value="ECC3456710.1"/>
    <property type="molecule type" value="Genomic_DNA"/>
</dbReference>
<comment type="similarity">
    <text evidence="9">Belongs to the TonB-dependent receptor family.</text>
</comment>
<dbReference type="InterPro" id="IPR036942">
    <property type="entry name" value="Beta-barrel_TonB_sf"/>
</dbReference>
<keyword evidence="3 9" id="KW-1134">Transmembrane beta strand</keyword>